<dbReference type="InterPro" id="IPR000326">
    <property type="entry name" value="PAP2/HPO"/>
</dbReference>
<feature type="transmembrane region" description="Helical" evidence="1">
    <location>
        <begin position="106"/>
        <end position="126"/>
    </location>
</feature>
<dbReference type="SUPFAM" id="SSF48317">
    <property type="entry name" value="Acid phosphatase/Vanadium-dependent haloperoxidase"/>
    <property type="match status" value="1"/>
</dbReference>
<dbReference type="EMBL" id="JAABOO010000001">
    <property type="protein sequence ID" value="NER12396.1"/>
    <property type="molecule type" value="Genomic_DNA"/>
</dbReference>
<feature type="domain" description="Phosphatidic acid phosphatase type 2/haloperoxidase" evidence="2">
    <location>
        <begin position="61"/>
        <end position="174"/>
    </location>
</feature>
<organism evidence="3 4">
    <name type="scientific">Leptobacterium flavescens</name>
    <dbReference type="NCBI Taxonomy" id="472055"/>
    <lineage>
        <taxon>Bacteria</taxon>
        <taxon>Pseudomonadati</taxon>
        <taxon>Bacteroidota</taxon>
        <taxon>Flavobacteriia</taxon>
        <taxon>Flavobacteriales</taxon>
        <taxon>Flavobacteriaceae</taxon>
        <taxon>Leptobacterium</taxon>
    </lineage>
</organism>
<dbReference type="PANTHER" id="PTHR14969:SF13">
    <property type="entry name" value="AT30094P"/>
    <property type="match status" value="1"/>
</dbReference>
<keyword evidence="1" id="KW-0812">Transmembrane</keyword>
<evidence type="ECO:0000256" key="1">
    <source>
        <dbReference type="SAM" id="Phobius"/>
    </source>
</evidence>
<comment type="caution">
    <text evidence="3">The sequence shown here is derived from an EMBL/GenBank/DDBJ whole genome shotgun (WGS) entry which is preliminary data.</text>
</comment>
<feature type="transmembrane region" description="Helical" evidence="1">
    <location>
        <begin position="56"/>
        <end position="74"/>
    </location>
</feature>
<feature type="transmembrane region" description="Helical" evidence="1">
    <location>
        <begin position="133"/>
        <end position="153"/>
    </location>
</feature>
<protein>
    <submittedName>
        <fullName evidence="3">Phosphatase PAP2 family protein</fullName>
    </submittedName>
</protein>
<feature type="transmembrane region" description="Helical" evidence="1">
    <location>
        <begin position="159"/>
        <end position="177"/>
    </location>
</feature>
<dbReference type="Gene3D" id="1.20.144.10">
    <property type="entry name" value="Phosphatidic acid phosphatase type 2/haloperoxidase"/>
    <property type="match status" value="2"/>
</dbReference>
<keyword evidence="1" id="KW-1133">Transmembrane helix</keyword>
<name>A0A6P0UPU2_9FLAO</name>
<evidence type="ECO:0000313" key="3">
    <source>
        <dbReference type="EMBL" id="NER12396.1"/>
    </source>
</evidence>
<dbReference type="AlphaFoldDB" id="A0A6P0UPU2"/>
<reference evidence="3 4" key="1">
    <citation type="submission" date="2020-01" db="EMBL/GenBank/DDBJ databases">
        <title>Leptobacterium flavescens.</title>
        <authorList>
            <person name="Wang G."/>
        </authorList>
    </citation>
    <scope>NUCLEOTIDE SEQUENCE [LARGE SCALE GENOMIC DNA]</scope>
    <source>
        <strain evidence="3 4">KCTC 22160</strain>
    </source>
</reference>
<gene>
    <name evidence="3" type="ORF">GWK08_03000</name>
</gene>
<keyword evidence="4" id="KW-1185">Reference proteome</keyword>
<evidence type="ECO:0000259" key="2">
    <source>
        <dbReference type="SMART" id="SM00014"/>
    </source>
</evidence>
<accession>A0A6P0UPU2</accession>
<evidence type="ECO:0000313" key="4">
    <source>
        <dbReference type="Proteomes" id="UP000468581"/>
    </source>
</evidence>
<sequence length="186" mass="21534">MIDKLLEYDRDLLLYLNGLGADTYDSFWITITNSVSWTPLFLLFLILVLKSYPKKEAWLVTGFVLGALAFNLIFTEIIKESVMRIRPNNDPSINTLLRILIEPSSYSFFSGHASSSFTVTVILILFIRKHFKWSYLFFLWPLLFSFSRIYAGVHYPSDILTGALAGTLIGITFYKLFQRLKPRRNL</sequence>
<feature type="transmembrane region" description="Helical" evidence="1">
    <location>
        <begin position="27"/>
        <end position="49"/>
    </location>
</feature>
<dbReference type="Pfam" id="PF01569">
    <property type="entry name" value="PAP2"/>
    <property type="match status" value="1"/>
</dbReference>
<keyword evidence="1" id="KW-0472">Membrane</keyword>
<proteinExistence type="predicted"/>
<dbReference type="PANTHER" id="PTHR14969">
    <property type="entry name" value="SPHINGOSINE-1-PHOSPHATE PHOSPHOHYDROLASE"/>
    <property type="match status" value="1"/>
</dbReference>
<dbReference type="RefSeq" id="WP_163605421.1">
    <property type="nucleotide sequence ID" value="NZ_JAABOO010000001.1"/>
</dbReference>
<dbReference type="SMART" id="SM00014">
    <property type="entry name" value="acidPPc"/>
    <property type="match status" value="1"/>
</dbReference>
<dbReference type="InterPro" id="IPR036938">
    <property type="entry name" value="PAP2/HPO_sf"/>
</dbReference>
<dbReference type="Proteomes" id="UP000468581">
    <property type="component" value="Unassembled WGS sequence"/>
</dbReference>